<gene>
    <name evidence="1" type="ORF">FHX42_001616</name>
</gene>
<dbReference type="Proteomes" id="UP000569329">
    <property type="component" value="Unassembled WGS sequence"/>
</dbReference>
<organism evidence="1 2">
    <name type="scientific">Halosaccharopolyspora lacisalsi</name>
    <dbReference type="NCBI Taxonomy" id="1000566"/>
    <lineage>
        <taxon>Bacteria</taxon>
        <taxon>Bacillati</taxon>
        <taxon>Actinomycetota</taxon>
        <taxon>Actinomycetes</taxon>
        <taxon>Pseudonocardiales</taxon>
        <taxon>Pseudonocardiaceae</taxon>
        <taxon>Halosaccharopolyspora</taxon>
    </lineage>
</organism>
<comment type="caution">
    <text evidence="1">The sequence shown here is derived from an EMBL/GenBank/DDBJ whole genome shotgun (WGS) entry which is preliminary data.</text>
</comment>
<keyword evidence="2" id="KW-1185">Reference proteome</keyword>
<proteinExistence type="predicted"/>
<protein>
    <submittedName>
        <fullName evidence="1">Uncharacterized protein</fullName>
    </submittedName>
</protein>
<sequence length="168" mass="17320">MELEPVEVTRSAVTRRTTARVGRTAATRDEVRPVATIVVEVDPPATEVRSGAGPARTRDRATAVALVPSANPGIGERVAPSSATVTRAPLLRATVVESRSTGIVVVVRPAETAGRTSVVVRPAATVDPATRTSGGASKDPLENKATVRSGIDVAMTGPVGVLPVTRRT</sequence>
<dbReference type="EMBL" id="JACGWZ010000002">
    <property type="protein sequence ID" value="MBA8824269.1"/>
    <property type="molecule type" value="Genomic_DNA"/>
</dbReference>
<evidence type="ECO:0000313" key="2">
    <source>
        <dbReference type="Proteomes" id="UP000569329"/>
    </source>
</evidence>
<reference evidence="1 2" key="1">
    <citation type="submission" date="2020-07" db="EMBL/GenBank/DDBJ databases">
        <title>Sequencing the genomes of 1000 actinobacteria strains.</title>
        <authorList>
            <person name="Klenk H.-P."/>
        </authorList>
    </citation>
    <scope>NUCLEOTIDE SEQUENCE [LARGE SCALE GENOMIC DNA]</scope>
    <source>
        <strain evidence="1 2">DSM 45975</strain>
    </source>
</reference>
<dbReference type="AlphaFoldDB" id="A0A839DU53"/>
<accession>A0A839DU53</accession>
<evidence type="ECO:0000313" key="1">
    <source>
        <dbReference type="EMBL" id="MBA8824269.1"/>
    </source>
</evidence>
<name>A0A839DU53_9PSEU</name>